<evidence type="ECO:0000256" key="1">
    <source>
        <dbReference type="ARBA" id="ARBA00023015"/>
    </source>
</evidence>
<evidence type="ECO:0000313" key="5">
    <source>
        <dbReference type="EMBL" id="OXM84184.1"/>
    </source>
</evidence>
<dbReference type="AlphaFoldDB" id="A0A229ULL3"/>
<reference evidence="5 6" key="1">
    <citation type="submission" date="2017-07" db="EMBL/GenBank/DDBJ databases">
        <title>Genome sequencing and assembly of Paenibacillus rigui.</title>
        <authorList>
            <person name="Mayilraj S."/>
        </authorList>
    </citation>
    <scope>NUCLEOTIDE SEQUENCE [LARGE SCALE GENOMIC DNA]</scope>
    <source>
        <strain evidence="5 6">JCM 16352</strain>
    </source>
</reference>
<evidence type="ECO:0000256" key="2">
    <source>
        <dbReference type="ARBA" id="ARBA00023125"/>
    </source>
</evidence>
<dbReference type="InterPro" id="IPR036388">
    <property type="entry name" value="WH-like_DNA-bd_sf"/>
</dbReference>
<feature type="domain" description="HTH luxR-type" evidence="4">
    <location>
        <begin position="82"/>
        <end position="139"/>
    </location>
</feature>
<dbReference type="SMART" id="SM00421">
    <property type="entry name" value="HTH_LUXR"/>
    <property type="match status" value="1"/>
</dbReference>
<sequence>MAVRNLKLTVDSHIQNAGEQEKLARLHSLIVREVSAMDIGERVKVTLECAAPADGLAEAHAERSSNTLVSKDPVSIPPYKPDMRLSERQHQIAVMLCNHYSIKKIANECYVSENTVKKHVQNIKKALEIEGSGADFIYTLKQLLFPEAAY</sequence>
<dbReference type="PANTHER" id="PTHR44688">
    <property type="entry name" value="DNA-BINDING TRANSCRIPTIONAL ACTIVATOR DEVR_DOSR"/>
    <property type="match status" value="1"/>
</dbReference>
<dbReference type="SUPFAM" id="SSF46894">
    <property type="entry name" value="C-terminal effector domain of the bipartite response regulators"/>
    <property type="match status" value="1"/>
</dbReference>
<gene>
    <name evidence="5" type="ORF">CF651_22395</name>
</gene>
<organism evidence="5 6">
    <name type="scientific">Paenibacillus rigui</name>
    <dbReference type="NCBI Taxonomy" id="554312"/>
    <lineage>
        <taxon>Bacteria</taxon>
        <taxon>Bacillati</taxon>
        <taxon>Bacillota</taxon>
        <taxon>Bacilli</taxon>
        <taxon>Bacillales</taxon>
        <taxon>Paenibacillaceae</taxon>
        <taxon>Paenibacillus</taxon>
    </lineage>
</organism>
<dbReference type="EMBL" id="NMQW01000034">
    <property type="protein sequence ID" value="OXM84184.1"/>
    <property type="molecule type" value="Genomic_DNA"/>
</dbReference>
<dbReference type="PANTHER" id="PTHR44688:SF16">
    <property type="entry name" value="DNA-BINDING TRANSCRIPTIONAL ACTIVATOR DEVR_DOSR"/>
    <property type="match status" value="1"/>
</dbReference>
<protein>
    <recommendedName>
        <fullName evidence="4">HTH luxR-type domain-containing protein</fullName>
    </recommendedName>
</protein>
<dbReference type="RefSeq" id="WP_094017099.1">
    <property type="nucleotide sequence ID" value="NZ_NMQW01000034.1"/>
</dbReference>
<evidence type="ECO:0000259" key="4">
    <source>
        <dbReference type="SMART" id="SM00421"/>
    </source>
</evidence>
<dbReference type="Gene3D" id="1.10.10.10">
    <property type="entry name" value="Winged helix-like DNA-binding domain superfamily/Winged helix DNA-binding domain"/>
    <property type="match status" value="1"/>
</dbReference>
<dbReference type="Pfam" id="PF00196">
    <property type="entry name" value="GerE"/>
    <property type="match status" value="1"/>
</dbReference>
<dbReference type="GO" id="GO:0006355">
    <property type="term" value="P:regulation of DNA-templated transcription"/>
    <property type="evidence" value="ECO:0007669"/>
    <property type="project" value="InterPro"/>
</dbReference>
<accession>A0A229ULL3</accession>
<dbReference type="GO" id="GO:0003677">
    <property type="term" value="F:DNA binding"/>
    <property type="evidence" value="ECO:0007669"/>
    <property type="project" value="UniProtKB-KW"/>
</dbReference>
<evidence type="ECO:0000256" key="3">
    <source>
        <dbReference type="ARBA" id="ARBA00023163"/>
    </source>
</evidence>
<keyword evidence="3" id="KW-0804">Transcription</keyword>
<dbReference type="InterPro" id="IPR016032">
    <property type="entry name" value="Sig_transdc_resp-reg_C-effctor"/>
</dbReference>
<dbReference type="Proteomes" id="UP000215509">
    <property type="component" value="Unassembled WGS sequence"/>
</dbReference>
<proteinExistence type="predicted"/>
<keyword evidence="2" id="KW-0238">DNA-binding</keyword>
<keyword evidence="6" id="KW-1185">Reference proteome</keyword>
<evidence type="ECO:0000313" key="6">
    <source>
        <dbReference type="Proteomes" id="UP000215509"/>
    </source>
</evidence>
<comment type="caution">
    <text evidence="5">The sequence shown here is derived from an EMBL/GenBank/DDBJ whole genome shotgun (WGS) entry which is preliminary data.</text>
</comment>
<dbReference type="OrthoDB" id="2612750at2"/>
<dbReference type="InterPro" id="IPR000792">
    <property type="entry name" value="Tscrpt_reg_LuxR_C"/>
</dbReference>
<keyword evidence="1" id="KW-0805">Transcription regulation</keyword>
<name>A0A229ULL3_9BACL</name>